<gene>
    <name evidence="3" type="ORF">Q8F55_003552</name>
</gene>
<evidence type="ECO:0000256" key="1">
    <source>
        <dbReference type="ARBA" id="ARBA00023002"/>
    </source>
</evidence>
<protein>
    <recommendedName>
        <fullName evidence="2">TauD/TfdA-like domain-containing protein</fullName>
    </recommendedName>
</protein>
<evidence type="ECO:0000313" key="4">
    <source>
        <dbReference type="Proteomes" id="UP001565368"/>
    </source>
</evidence>
<evidence type="ECO:0000313" key="3">
    <source>
        <dbReference type="EMBL" id="KAL1409567.1"/>
    </source>
</evidence>
<dbReference type="EMBL" id="JBBXJM010000003">
    <property type="protein sequence ID" value="KAL1409567.1"/>
    <property type="molecule type" value="Genomic_DNA"/>
</dbReference>
<dbReference type="RefSeq" id="XP_069209511.1">
    <property type="nucleotide sequence ID" value="XM_069352093.1"/>
</dbReference>
<proteinExistence type="predicted"/>
<dbReference type="GeneID" id="95984595"/>
<evidence type="ECO:0000259" key="2">
    <source>
        <dbReference type="Pfam" id="PF02668"/>
    </source>
</evidence>
<accession>A0ABR3Q531</accession>
<feature type="domain" description="TauD/TfdA-like" evidence="2">
    <location>
        <begin position="451"/>
        <end position="681"/>
    </location>
</feature>
<dbReference type="Proteomes" id="UP001565368">
    <property type="component" value="Unassembled WGS sequence"/>
</dbReference>
<dbReference type="Pfam" id="PF02668">
    <property type="entry name" value="TauD"/>
    <property type="match status" value="1"/>
</dbReference>
<sequence>MPPDYTHLVPPDADSAFAAHAAQLAAYRAQAHPDIEWEASAMSPYALYVPPGRVAELFDLWAALHPALVHLVRGWFSSPERAAAIPLPPKIARVLAALDATREFTLGSIRPDYLIPEADAPLRVCEINARFPFNGFMHALMHDDAVGAAGLVPPGYGSTILPGRDVLAAFDALTDPARPIAVVADAECGPNRVYGLALYLSTHPTARVVRPAELRVADGRLTDAKGALLDQVWLQLHQRELEALDEDVLLALGQVCHNNLRTIYLVHDKRLLGVIRRELPSLLGAGVIDVRQADALRNGLAETYAPGDAAYAAAADPATRAEWTLKLAQSGKGAGMVFGKDAPEDEWARLIKAGGHILQRYYPSRRVDLVVHDRARAGATPRRVSWPVVGTFMVVGRTLLGTSTFRTNDSDVIAISTNGTAVVGATDAGVPCSLTLPLRPTPRLVAPATAHIRVPATAVTAPDDAELSAVRAALASHGLAILHLPAEDPTSAHLLALASALGSPLPHSSAHGALWDVTPSAASGARSHGTQVFPWHTDCSFEAAPPRFFGLHVVRADRFRGGQLRLLAVPDLLAALSASARAALQRDEFEFAVPAEFDKGTRATRGRVLTPDGRLRWRRDMMRGLTPEAEAALAEVDAALAAEDGRAFGDMRAGVVLLVDNARWLHARSTVRDMTRLLRRVRWEPEVFE</sequence>
<comment type="caution">
    <text evidence="3">The sequence shown here is derived from an EMBL/GenBank/DDBJ whole genome shotgun (WGS) entry which is preliminary data.</text>
</comment>
<dbReference type="InterPro" id="IPR003819">
    <property type="entry name" value="TauD/TfdA-like"/>
</dbReference>
<dbReference type="InterPro" id="IPR042098">
    <property type="entry name" value="TauD-like_sf"/>
</dbReference>
<keyword evidence="1" id="KW-0560">Oxidoreductase</keyword>
<dbReference type="SUPFAM" id="SSF51197">
    <property type="entry name" value="Clavaminate synthase-like"/>
    <property type="match status" value="1"/>
</dbReference>
<dbReference type="Gene3D" id="3.60.130.10">
    <property type="entry name" value="Clavaminate synthase-like"/>
    <property type="match status" value="1"/>
</dbReference>
<keyword evidence="4" id="KW-1185">Reference proteome</keyword>
<dbReference type="SUPFAM" id="SSF56059">
    <property type="entry name" value="Glutathione synthetase ATP-binding domain-like"/>
    <property type="match status" value="1"/>
</dbReference>
<organism evidence="3 4">
    <name type="scientific">Vanrija albida</name>
    <dbReference type="NCBI Taxonomy" id="181172"/>
    <lineage>
        <taxon>Eukaryota</taxon>
        <taxon>Fungi</taxon>
        <taxon>Dikarya</taxon>
        <taxon>Basidiomycota</taxon>
        <taxon>Agaricomycotina</taxon>
        <taxon>Tremellomycetes</taxon>
        <taxon>Trichosporonales</taxon>
        <taxon>Trichosporonaceae</taxon>
        <taxon>Vanrija</taxon>
    </lineage>
</organism>
<reference evidence="3 4" key="1">
    <citation type="submission" date="2023-08" db="EMBL/GenBank/DDBJ databases">
        <title>Annotated Genome Sequence of Vanrija albida AlHP1.</title>
        <authorList>
            <person name="Herzog R."/>
        </authorList>
    </citation>
    <scope>NUCLEOTIDE SEQUENCE [LARGE SCALE GENOMIC DNA]</scope>
    <source>
        <strain evidence="3 4">AlHP1</strain>
    </source>
</reference>
<name>A0ABR3Q531_9TREE</name>